<evidence type="ECO:0000313" key="3">
    <source>
        <dbReference type="Proteomes" id="UP001190336"/>
    </source>
</evidence>
<organism evidence="2 3">
    <name type="scientific">[Mycobacterium] kokjensenii</name>
    <dbReference type="NCBI Taxonomy" id="3064287"/>
    <lineage>
        <taxon>Bacteria</taxon>
        <taxon>Bacillati</taxon>
        <taxon>Actinomycetota</taxon>
        <taxon>Actinomycetes</taxon>
        <taxon>Mycobacteriales</taxon>
        <taxon>Mycobacteriaceae</taxon>
        <taxon>Mycolicibacter</taxon>
    </lineage>
</organism>
<sequence length="106" mass="10886">MSDVVRRCAVGVCAALVLVAGQAAASADPAVDTNCSYDQVVAAMRAQSPGVAAQFDATPAAQAWLQNYIAAPPAQRRQMIDQVQGTPDAGPYTALFGPLASICGDY</sequence>
<proteinExistence type="predicted"/>
<dbReference type="InterPro" id="IPR032407">
    <property type="entry name" value="MHB"/>
</dbReference>
<evidence type="ECO:0000256" key="1">
    <source>
        <dbReference type="SAM" id="SignalP"/>
    </source>
</evidence>
<dbReference type="EMBL" id="OY726394">
    <property type="protein sequence ID" value="CAJ1502141.1"/>
    <property type="molecule type" value="Genomic_DNA"/>
</dbReference>
<keyword evidence="1" id="KW-0732">Signal</keyword>
<dbReference type="NCBIfam" id="TIGR04529">
    <property type="entry name" value="MTB_hemophore"/>
    <property type="match status" value="1"/>
</dbReference>
<dbReference type="RefSeq" id="WP_308473592.1">
    <property type="nucleotide sequence ID" value="NZ_OY726394.1"/>
</dbReference>
<reference evidence="2 3" key="1">
    <citation type="submission" date="2023-08" db="EMBL/GenBank/DDBJ databases">
        <authorList>
            <person name="Folkvardsen B D."/>
            <person name="Norman A."/>
        </authorList>
    </citation>
    <scope>NUCLEOTIDE SEQUENCE [LARGE SCALE GENOMIC DNA]</scope>
    <source>
        <strain evidence="2 3">Mu0083</strain>
    </source>
</reference>
<accession>A0ABM9LNR0</accession>
<feature type="signal peptide" evidence="1">
    <location>
        <begin position="1"/>
        <end position="25"/>
    </location>
</feature>
<dbReference type="Proteomes" id="UP001190336">
    <property type="component" value="Chromosome"/>
</dbReference>
<protein>
    <submittedName>
        <fullName evidence="2">Hemophore-related protein</fullName>
    </submittedName>
</protein>
<feature type="chain" id="PRO_5045234642" evidence="1">
    <location>
        <begin position="26"/>
        <end position="106"/>
    </location>
</feature>
<name>A0ABM9LNR0_9MYCO</name>
<evidence type="ECO:0000313" key="2">
    <source>
        <dbReference type="EMBL" id="CAJ1502141.1"/>
    </source>
</evidence>
<keyword evidence="3" id="KW-1185">Reference proteome</keyword>
<gene>
    <name evidence="2" type="ORF">MU0083_002859</name>
</gene>